<evidence type="ECO:0000313" key="8">
    <source>
        <dbReference type="EMBL" id="KAF2017016.1"/>
    </source>
</evidence>
<dbReference type="GO" id="GO:0000981">
    <property type="term" value="F:DNA-binding transcription factor activity, RNA polymerase II-specific"/>
    <property type="evidence" value="ECO:0007669"/>
    <property type="project" value="TreeGrafter"/>
</dbReference>
<dbReference type="InterPro" id="IPR011598">
    <property type="entry name" value="bHLH_dom"/>
</dbReference>
<dbReference type="PANTHER" id="PTHR15741">
    <property type="entry name" value="BASIC HELIX-LOOP-HELIX ZIP TRANSCRIPTION FACTOR"/>
    <property type="match status" value="1"/>
</dbReference>
<dbReference type="InterPro" id="IPR036638">
    <property type="entry name" value="HLH_DNA-bd_sf"/>
</dbReference>
<feature type="region of interest" description="Disordered" evidence="6">
    <location>
        <begin position="317"/>
        <end position="406"/>
    </location>
</feature>
<evidence type="ECO:0000256" key="4">
    <source>
        <dbReference type="ARBA" id="ARBA00023163"/>
    </source>
</evidence>
<dbReference type="RefSeq" id="XP_033385355.1">
    <property type="nucleotide sequence ID" value="XM_033521144.1"/>
</dbReference>
<comment type="subcellular location">
    <subcellularLocation>
        <location evidence="1">Nucleus</location>
    </subcellularLocation>
</comment>
<keyword evidence="3" id="KW-0238">DNA-binding</keyword>
<dbReference type="Pfam" id="PF00010">
    <property type="entry name" value="HLH"/>
    <property type="match status" value="1"/>
</dbReference>
<dbReference type="PANTHER" id="PTHR15741:SF27">
    <property type="entry name" value="TRANSCRIPTION FACTOR AP-4"/>
    <property type="match status" value="1"/>
</dbReference>
<organism evidence="8 9">
    <name type="scientific">Aaosphaeria arxii CBS 175.79</name>
    <dbReference type="NCBI Taxonomy" id="1450172"/>
    <lineage>
        <taxon>Eukaryota</taxon>
        <taxon>Fungi</taxon>
        <taxon>Dikarya</taxon>
        <taxon>Ascomycota</taxon>
        <taxon>Pezizomycotina</taxon>
        <taxon>Dothideomycetes</taxon>
        <taxon>Pleosporomycetidae</taxon>
        <taxon>Pleosporales</taxon>
        <taxon>Pleosporales incertae sedis</taxon>
        <taxon>Aaosphaeria</taxon>
    </lineage>
</organism>
<keyword evidence="9" id="KW-1185">Reference proteome</keyword>
<dbReference type="InterPro" id="IPR052207">
    <property type="entry name" value="Max-like/E-box_TFs"/>
</dbReference>
<keyword evidence="2" id="KW-0805">Transcription regulation</keyword>
<keyword evidence="4" id="KW-0804">Transcription</keyword>
<evidence type="ECO:0000259" key="7">
    <source>
        <dbReference type="PROSITE" id="PS50888"/>
    </source>
</evidence>
<dbReference type="GeneID" id="54278541"/>
<keyword evidence="5" id="KW-0539">Nucleus</keyword>
<reference evidence="8" key="1">
    <citation type="journal article" date="2020" name="Stud. Mycol.">
        <title>101 Dothideomycetes genomes: a test case for predicting lifestyles and emergence of pathogens.</title>
        <authorList>
            <person name="Haridas S."/>
            <person name="Albert R."/>
            <person name="Binder M."/>
            <person name="Bloem J."/>
            <person name="Labutti K."/>
            <person name="Salamov A."/>
            <person name="Andreopoulos B."/>
            <person name="Baker S."/>
            <person name="Barry K."/>
            <person name="Bills G."/>
            <person name="Bluhm B."/>
            <person name="Cannon C."/>
            <person name="Castanera R."/>
            <person name="Culley D."/>
            <person name="Daum C."/>
            <person name="Ezra D."/>
            <person name="Gonzalez J."/>
            <person name="Henrissat B."/>
            <person name="Kuo A."/>
            <person name="Liang C."/>
            <person name="Lipzen A."/>
            <person name="Lutzoni F."/>
            <person name="Magnuson J."/>
            <person name="Mondo S."/>
            <person name="Nolan M."/>
            <person name="Ohm R."/>
            <person name="Pangilinan J."/>
            <person name="Park H.-J."/>
            <person name="Ramirez L."/>
            <person name="Alfaro M."/>
            <person name="Sun H."/>
            <person name="Tritt A."/>
            <person name="Yoshinaga Y."/>
            <person name="Zwiers L.-H."/>
            <person name="Turgeon B."/>
            <person name="Goodwin S."/>
            <person name="Spatafora J."/>
            <person name="Crous P."/>
            <person name="Grigoriev I."/>
        </authorList>
    </citation>
    <scope>NUCLEOTIDE SEQUENCE</scope>
    <source>
        <strain evidence="8">CBS 175.79</strain>
    </source>
</reference>
<evidence type="ECO:0000256" key="3">
    <source>
        <dbReference type="ARBA" id="ARBA00023125"/>
    </source>
</evidence>
<dbReference type="GO" id="GO:0000978">
    <property type="term" value="F:RNA polymerase II cis-regulatory region sequence-specific DNA binding"/>
    <property type="evidence" value="ECO:0007669"/>
    <property type="project" value="TreeGrafter"/>
</dbReference>
<dbReference type="AlphaFoldDB" id="A0A6A5XVP3"/>
<evidence type="ECO:0000256" key="5">
    <source>
        <dbReference type="ARBA" id="ARBA00023242"/>
    </source>
</evidence>
<dbReference type="EMBL" id="ML978068">
    <property type="protein sequence ID" value="KAF2017016.1"/>
    <property type="molecule type" value="Genomic_DNA"/>
</dbReference>
<proteinExistence type="predicted"/>
<dbReference type="Proteomes" id="UP000799778">
    <property type="component" value="Unassembled WGS sequence"/>
</dbReference>
<dbReference type="SUPFAM" id="SSF47459">
    <property type="entry name" value="HLH, helix-loop-helix DNA-binding domain"/>
    <property type="match status" value="1"/>
</dbReference>
<evidence type="ECO:0000256" key="6">
    <source>
        <dbReference type="SAM" id="MobiDB-lite"/>
    </source>
</evidence>
<gene>
    <name evidence="8" type="ORF">BU24DRAFT_142055</name>
</gene>
<evidence type="ECO:0000313" key="9">
    <source>
        <dbReference type="Proteomes" id="UP000799778"/>
    </source>
</evidence>
<dbReference type="OrthoDB" id="5778525at2759"/>
<feature type="region of interest" description="Disordered" evidence="6">
    <location>
        <begin position="59"/>
        <end position="78"/>
    </location>
</feature>
<dbReference type="GO" id="GO:0005634">
    <property type="term" value="C:nucleus"/>
    <property type="evidence" value="ECO:0007669"/>
    <property type="project" value="UniProtKB-SubCell"/>
</dbReference>
<protein>
    <recommendedName>
        <fullName evidence="7">BHLH domain-containing protein</fullName>
    </recommendedName>
</protein>
<evidence type="ECO:0000256" key="2">
    <source>
        <dbReference type="ARBA" id="ARBA00023015"/>
    </source>
</evidence>
<feature type="compositionally biased region" description="Basic and acidic residues" evidence="6">
    <location>
        <begin position="390"/>
        <end position="406"/>
    </location>
</feature>
<name>A0A6A5XVP3_9PLEO</name>
<accession>A0A6A5XVP3</accession>
<feature type="domain" description="BHLH" evidence="7">
    <location>
        <begin position="399"/>
        <end position="452"/>
    </location>
</feature>
<dbReference type="Gene3D" id="4.10.280.10">
    <property type="entry name" value="Helix-loop-helix DNA-binding domain"/>
    <property type="match status" value="1"/>
</dbReference>
<evidence type="ECO:0000256" key="1">
    <source>
        <dbReference type="ARBA" id="ARBA00004123"/>
    </source>
</evidence>
<sequence>MDTTDATNHSPFGYQFHPVEQPDEQDLFALHFPPSPKQNGLLDENEKLSLQQFFNLNNPGPALEDSGNGTLDMMPGGSGSGTGFADSLWLEYCPPASVHHVSTTIADQSHLTHGFHTEHALPFDHQILSADPFTTGPDEFQAASTLYHNAQNTHANANANANAHGHTHPSHANTNARAYSMPDLQRGLALSNLGVSPTVNGNSHAYNNAPAYGNIPLVNTHHGPIDEQLAALLPNHSEQGTVDAIVASQFSQARRRQGSHFGEPLPAVRRESLKRTYTYGTDSAFNETGYIAPEAGLEEAVHERLENDLRMARPLIDEIAGKSNGSDIKSGSGEDGSENGDGSNGHKRRRIAQDGEEDSKPATGRNGSTGGRATKATKGDGGRKKKRVKGQRENLSEEQKRNNHILSEQKRRDIIKRGFKDLEFMVPECRRNKGAMSKSTVLMASAEWLKNLIDGNREIELRIKAMAGDPLPT</sequence>
<dbReference type="GO" id="GO:0046983">
    <property type="term" value="F:protein dimerization activity"/>
    <property type="evidence" value="ECO:0007669"/>
    <property type="project" value="InterPro"/>
</dbReference>
<dbReference type="PROSITE" id="PS50888">
    <property type="entry name" value="BHLH"/>
    <property type="match status" value="1"/>
</dbReference>